<dbReference type="Proteomes" id="UP001499978">
    <property type="component" value="Unassembled WGS sequence"/>
</dbReference>
<dbReference type="RefSeq" id="WP_344168191.1">
    <property type="nucleotide sequence ID" value="NZ_BAAARY010000002.1"/>
</dbReference>
<evidence type="ECO:0000313" key="3">
    <source>
        <dbReference type="EMBL" id="GAA2513973.1"/>
    </source>
</evidence>
<dbReference type="InterPro" id="IPR005583">
    <property type="entry name" value="YaaA"/>
</dbReference>
<evidence type="ECO:0000256" key="1">
    <source>
        <dbReference type="HAMAP-Rule" id="MF_00652"/>
    </source>
</evidence>
<comment type="caution">
    <text evidence="3">The sequence shown here is derived from an EMBL/GenBank/DDBJ whole genome shotgun (WGS) entry which is preliminary data.</text>
</comment>
<reference evidence="4" key="1">
    <citation type="journal article" date="2019" name="Int. J. Syst. Evol. Microbiol.">
        <title>The Global Catalogue of Microorganisms (GCM) 10K type strain sequencing project: providing services to taxonomists for standard genome sequencing and annotation.</title>
        <authorList>
            <consortium name="The Broad Institute Genomics Platform"/>
            <consortium name="The Broad Institute Genome Sequencing Center for Infectious Disease"/>
            <person name="Wu L."/>
            <person name="Ma J."/>
        </authorList>
    </citation>
    <scope>NUCLEOTIDE SEQUENCE [LARGE SCALE GENOMIC DNA]</scope>
    <source>
        <strain evidence="4">JCM 3367</strain>
    </source>
</reference>
<accession>A0ABP6ABS9</accession>
<evidence type="ECO:0000256" key="2">
    <source>
        <dbReference type="SAM" id="MobiDB-lite"/>
    </source>
</evidence>
<feature type="region of interest" description="Disordered" evidence="2">
    <location>
        <begin position="1"/>
        <end position="20"/>
    </location>
</feature>
<organism evidence="3 4">
    <name type="scientific">Pilimelia columellifera subsp. columellifera</name>
    <dbReference type="NCBI Taxonomy" id="706583"/>
    <lineage>
        <taxon>Bacteria</taxon>
        <taxon>Bacillati</taxon>
        <taxon>Actinomycetota</taxon>
        <taxon>Actinomycetes</taxon>
        <taxon>Micromonosporales</taxon>
        <taxon>Micromonosporaceae</taxon>
        <taxon>Pilimelia</taxon>
    </lineage>
</organism>
<dbReference type="PANTHER" id="PTHR30283:SF4">
    <property type="entry name" value="PEROXIDE STRESS RESISTANCE PROTEIN YAAA"/>
    <property type="match status" value="1"/>
</dbReference>
<protein>
    <recommendedName>
        <fullName evidence="1">UPF0246 protein GCM10010201_07340</fullName>
    </recommendedName>
</protein>
<dbReference type="HAMAP" id="MF_00652">
    <property type="entry name" value="UPF0246"/>
    <property type="match status" value="1"/>
</dbReference>
<evidence type="ECO:0000313" key="4">
    <source>
        <dbReference type="Proteomes" id="UP001499978"/>
    </source>
</evidence>
<sequence length="256" mass="27915">MRILLHSSKAMRAPRPSARPLTRPALLDRAAELIGHLRAMSTADIASVMGVSQPLAERTHDLHRQWRPDGGGAAVDSFVGDIYSGLQVTELSDADREHAADRLRILSGLYGILRPDDGICPYRLEMGYRIGTGSLYDFWGDSIVGQLPADGPIVDLTATEYGQTVTRFVSPSRLVAPRFLTVSPRTGKPTFVTVHAKIARGAFARWLITSRVDSTDAMHGFAEIGYSFDRALSTPAAPAFVCREFGGRGLSVRLKH</sequence>
<dbReference type="EMBL" id="BAAARY010000002">
    <property type="protein sequence ID" value="GAA2513973.1"/>
    <property type="molecule type" value="Genomic_DNA"/>
</dbReference>
<gene>
    <name evidence="3" type="primary">yaaA</name>
    <name evidence="3" type="ORF">GCM10010201_07340</name>
</gene>
<dbReference type="PANTHER" id="PTHR30283">
    <property type="entry name" value="PEROXIDE STRESS RESPONSE PROTEIN YAAA"/>
    <property type="match status" value="1"/>
</dbReference>
<comment type="similarity">
    <text evidence="1">Belongs to the UPF0246 family.</text>
</comment>
<proteinExistence type="inferred from homology"/>
<dbReference type="Pfam" id="PF03883">
    <property type="entry name" value="H2O2_YaaD"/>
    <property type="match status" value="1"/>
</dbReference>
<name>A0ABP6ABS9_9ACTN</name>
<keyword evidence="4" id="KW-1185">Reference proteome</keyword>